<feature type="signal peptide" evidence="1">
    <location>
        <begin position="1"/>
        <end position="20"/>
    </location>
</feature>
<dbReference type="EMBL" id="KN823403">
    <property type="protein sequence ID" value="KIO17288.1"/>
    <property type="molecule type" value="Genomic_DNA"/>
</dbReference>
<dbReference type="AlphaFoldDB" id="A0A0C3K7B3"/>
<evidence type="ECO:0000313" key="2">
    <source>
        <dbReference type="EMBL" id="KIO17288.1"/>
    </source>
</evidence>
<protein>
    <submittedName>
        <fullName evidence="2">Uncharacterized protein</fullName>
    </submittedName>
</protein>
<organism evidence="2 3">
    <name type="scientific">Tulasnella calospora MUT 4182</name>
    <dbReference type="NCBI Taxonomy" id="1051891"/>
    <lineage>
        <taxon>Eukaryota</taxon>
        <taxon>Fungi</taxon>
        <taxon>Dikarya</taxon>
        <taxon>Basidiomycota</taxon>
        <taxon>Agaricomycotina</taxon>
        <taxon>Agaricomycetes</taxon>
        <taxon>Cantharellales</taxon>
        <taxon>Tulasnellaceae</taxon>
        <taxon>Tulasnella</taxon>
    </lineage>
</organism>
<feature type="chain" id="PRO_5002166343" evidence="1">
    <location>
        <begin position="21"/>
        <end position="59"/>
    </location>
</feature>
<reference evidence="3" key="2">
    <citation type="submission" date="2015-01" db="EMBL/GenBank/DDBJ databases">
        <title>Evolutionary Origins and Diversification of the Mycorrhizal Mutualists.</title>
        <authorList>
            <consortium name="DOE Joint Genome Institute"/>
            <consortium name="Mycorrhizal Genomics Consortium"/>
            <person name="Kohler A."/>
            <person name="Kuo A."/>
            <person name="Nagy L.G."/>
            <person name="Floudas D."/>
            <person name="Copeland A."/>
            <person name="Barry K.W."/>
            <person name="Cichocki N."/>
            <person name="Veneault-Fourrey C."/>
            <person name="LaButti K."/>
            <person name="Lindquist E.A."/>
            <person name="Lipzen A."/>
            <person name="Lundell T."/>
            <person name="Morin E."/>
            <person name="Murat C."/>
            <person name="Riley R."/>
            <person name="Ohm R."/>
            <person name="Sun H."/>
            <person name="Tunlid A."/>
            <person name="Henrissat B."/>
            <person name="Grigoriev I.V."/>
            <person name="Hibbett D.S."/>
            <person name="Martin F."/>
        </authorList>
    </citation>
    <scope>NUCLEOTIDE SEQUENCE [LARGE SCALE GENOMIC DNA]</scope>
    <source>
        <strain evidence="3">MUT 4182</strain>
    </source>
</reference>
<dbReference type="HOGENOM" id="CLU_2962610_0_0_1"/>
<proteinExistence type="predicted"/>
<keyword evidence="1" id="KW-0732">Signal</keyword>
<reference evidence="2 3" key="1">
    <citation type="submission" date="2014-04" db="EMBL/GenBank/DDBJ databases">
        <authorList>
            <consortium name="DOE Joint Genome Institute"/>
            <person name="Kuo A."/>
            <person name="Girlanda M."/>
            <person name="Perotto S."/>
            <person name="Kohler A."/>
            <person name="Nagy L.G."/>
            <person name="Floudas D."/>
            <person name="Copeland A."/>
            <person name="Barry K.W."/>
            <person name="Cichocki N."/>
            <person name="Veneault-Fourrey C."/>
            <person name="LaButti K."/>
            <person name="Lindquist E.A."/>
            <person name="Lipzen A."/>
            <person name="Lundell T."/>
            <person name="Morin E."/>
            <person name="Murat C."/>
            <person name="Sun H."/>
            <person name="Tunlid A."/>
            <person name="Henrissat B."/>
            <person name="Grigoriev I.V."/>
            <person name="Hibbett D.S."/>
            <person name="Martin F."/>
            <person name="Nordberg H.P."/>
            <person name="Cantor M.N."/>
            <person name="Hua S.X."/>
        </authorList>
    </citation>
    <scope>NUCLEOTIDE SEQUENCE [LARGE SCALE GENOMIC DNA]</scope>
    <source>
        <strain evidence="2 3">MUT 4182</strain>
    </source>
</reference>
<name>A0A0C3K7B3_9AGAM</name>
<accession>A0A0C3K7B3</accession>
<gene>
    <name evidence="2" type="ORF">M407DRAFT_246790</name>
</gene>
<sequence>MGRMSFLSFLACTIWAFILASRVAKVISGASVAFCASAGDAGGQTGGSSHGGHSPCRCS</sequence>
<evidence type="ECO:0000313" key="3">
    <source>
        <dbReference type="Proteomes" id="UP000054248"/>
    </source>
</evidence>
<keyword evidence="3" id="KW-1185">Reference proteome</keyword>
<evidence type="ECO:0000256" key="1">
    <source>
        <dbReference type="SAM" id="SignalP"/>
    </source>
</evidence>
<dbReference type="Proteomes" id="UP000054248">
    <property type="component" value="Unassembled WGS sequence"/>
</dbReference>